<evidence type="ECO:0000256" key="4">
    <source>
        <dbReference type="ARBA" id="ARBA00023317"/>
    </source>
</evidence>
<dbReference type="InterPro" id="IPR029061">
    <property type="entry name" value="THDP-binding"/>
</dbReference>
<sequence length="417" mass="46437">RNSVEVTGYKSSQRGRACCHISHYIQGGVINTWSANIAIMMRFIRATRARKFSAQPSADSIRVEFTPFKMHKADAPENHTTTTKEELLHYYSEMQLMRRMEIECDNLYKNRMIRGFCHLYDGQEAVAMGLNAGLKKGDYMITAYRDHPHQYFAGDTVESIMAELLGKSTGCSKGKGGSMHLYYPSGGFFGGNGIVGAQVPVGAGLALAASYNKTGQVAVAMYGDGASNQGQIFEAANIAALWKLPIIFLCENNEYGMGTSIKRSSANTQFYTRGDVIPGIKVDGMDVLASREGVKWAADWCRSGKGPLFMEMKTYRYHGHSMSDPGISYRTRDEVSAMRSEFDCIAKVKQLLLENKWSTEAELKAIDKKNRACVDDAVKKAKEAKELPPEEVFTDIYDFGPPKFVRYPDLSNSQHFP</sequence>
<evidence type="ECO:0000313" key="7">
    <source>
        <dbReference type="EMBL" id="CRZ09232.1"/>
    </source>
</evidence>
<evidence type="ECO:0000256" key="2">
    <source>
        <dbReference type="ARBA" id="ARBA00023002"/>
    </source>
</evidence>
<proteinExistence type="predicted"/>
<dbReference type="PANTHER" id="PTHR11516:SF60">
    <property type="entry name" value="PYRUVATE DEHYDROGENASE E1 COMPONENT SUBUNIT ALPHA"/>
    <property type="match status" value="1"/>
</dbReference>
<dbReference type="Pfam" id="PF00676">
    <property type="entry name" value="E1_dh"/>
    <property type="match status" value="1"/>
</dbReference>
<feature type="non-terminal residue" evidence="7">
    <location>
        <position position="1"/>
    </location>
</feature>
<evidence type="ECO:0000256" key="5">
    <source>
        <dbReference type="RuleBase" id="RU361139"/>
    </source>
</evidence>
<dbReference type="CDD" id="cd02000">
    <property type="entry name" value="TPP_E1_PDC_ADC_BCADC"/>
    <property type="match status" value="1"/>
</dbReference>
<dbReference type="GO" id="GO:0004739">
    <property type="term" value="F:pyruvate dehydrogenase (acetyl-transferring) activity"/>
    <property type="evidence" value="ECO:0007669"/>
    <property type="project" value="UniProtKB-UniRule"/>
</dbReference>
<protein>
    <recommendedName>
        <fullName evidence="5">Pyruvate dehydrogenase E1 component subunit alpha</fullName>
        <ecNumber evidence="5">1.2.4.1</ecNumber>
    </recommendedName>
</protein>
<dbReference type="SUPFAM" id="SSF52518">
    <property type="entry name" value="Thiamin diphosphate-binding fold (THDP-binding)"/>
    <property type="match status" value="1"/>
</dbReference>
<reference evidence="7" key="1">
    <citation type="submission" date="2015-04" db="EMBL/GenBank/DDBJ databases">
        <title>The genome sequence of the plant pathogenic Rhizarian Plasmodiophora brassicae reveals insights in its biotrophic life cycle and the origin of chitin synthesis.</title>
        <authorList>
            <person name="Schwelm A."/>
            <person name="Fogelqvist J."/>
            <person name="Knaust A."/>
            <person name="Julke S."/>
            <person name="Lilja T."/>
            <person name="Dhandapani V."/>
            <person name="Bonilla-Rosso G."/>
            <person name="Karlsson M."/>
            <person name="Shevchenko A."/>
            <person name="Choi S.R."/>
            <person name="Kim H.G."/>
            <person name="Park J.Y."/>
            <person name="Lim Y.P."/>
            <person name="Ludwig-Muller J."/>
            <person name="Dixelius C."/>
        </authorList>
    </citation>
    <scope>NUCLEOTIDE SEQUENCE</scope>
    <source>
        <tissue evidence="7">Potato root galls</tissue>
    </source>
</reference>
<organism evidence="7">
    <name type="scientific">Spongospora subterranea</name>
    <dbReference type="NCBI Taxonomy" id="70186"/>
    <lineage>
        <taxon>Eukaryota</taxon>
        <taxon>Sar</taxon>
        <taxon>Rhizaria</taxon>
        <taxon>Endomyxa</taxon>
        <taxon>Phytomyxea</taxon>
        <taxon>Plasmodiophorida</taxon>
        <taxon>Plasmodiophoridae</taxon>
        <taxon>Spongospora</taxon>
    </lineage>
</organism>
<dbReference type="AlphaFoldDB" id="A0A0H5R630"/>
<dbReference type="InterPro" id="IPR050642">
    <property type="entry name" value="PDH_E1_Alpha_Subunit"/>
</dbReference>
<evidence type="ECO:0000256" key="1">
    <source>
        <dbReference type="ARBA" id="ARBA00001964"/>
    </source>
</evidence>
<feature type="domain" description="Dehydrogenase E1 component" evidence="6">
    <location>
        <begin position="93"/>
        <end position="389"/>
    </location>
</feature>
<dbReference type="NCBIfam" id="TIGR03182">
    <property type="entry name" value="PDH_E1_alph_y"/>
    <property type="match status" value="1"/>
</dbReference>
<keyword evidence="2 5" id="KW-0560">Oxidoreductase</keyword>
<dbReference type="PANTHER" id="PTHR11516">
    <property type="entry name" value="PYRUVATE DEHYDROGENASE E1 COMPONENT, ALPHA SUBUNIT BACTERIAL AND ORGANELLAR"/>
    <property type="match status" value="1"/>
</dbReference>
<comment type="cofactor">
    <cofactor evidence="1 5">
        <name>thiamine diphosphate</name>
        <dbReference type="ChEBI" id="CHEBI:58937"/>
    </cofactor>
</comment>
<keyword evidence="3 5" id="KW-0786">Thiamine pyrophosphate</keyword>
<name>A0A0H5R630_9EUKA</name>
<accession>A0A0H5R630</accession>
<comment type="catalytic activity">
    <reaction evidence="5">
        <text>N(6)-[(R)-lipoyl]-L-lysyl-[protein] + pyruvate + H(+) = N(6)-[(R)-S(8)-acetyldihydrolipoyl]-L-lysyl-[protein] + CO2</text>
        <dbReference type="Rhea" id="RHEA:19189"/>
        <dbReference type="Rhea" id="RHEA-COMP:10474"/>
        <dbReference type="Rhea" id="RHEA-COMP:10478"/>
        <dbReference type="ChEBI" id="CHEBI:15361"/>
        <dbReference type="ChEBI" id="CHEBI:15378"/>
        <dbReference type="ChEBI" id="CHEBI:16526"/>
        <dbReference type="ChEBI" id="CHEBI:83099"/>
        <dbReference type="ChEBI" id="CHEBI:83111"/>
        <dbReference type="EC" id="1.2.4.1"/>
    </reaction>
</comment>
<dbReference type="EMBL" id="HACM01008790">
    <property type="protein sequence ID" value="CRZ09232.1"/>
    <property type="molecule type" value="Transcribed_RNA"/>
</dbReference>
<dbReference type="InterPro" id="IPR001017">
    <property type="entry name" value="DH_E1"/>
</dbReference>
<dbReference type="GO" id="GO:0006086">
    <property type="term" value="P:pyruvate decarboxylation to acetyl-CoA"/>
    <property type="evidence" value="ECO:0007669"/>
    <property type="project" value="InterPro"/>
</dbReference>
<dbReference type="Gene3D" id="3.40.50.970">
    <property type="match status" value="1"/>
</dbReference>
<evidence type="ECO:0000259" key="6">
    <source>
        <dbReference type="Pfam" id="PF00676"/>
    </source>
</evidence>
<dbReference type="FunFam" id="3.40.50.970:FF:000013">
    <property type="entry name" value="Pyruvate dehydrogenase E1 component subunit alpha"/>
    <property type="match status" value="1"/>
</dbReference>
<evidence type="ECO:0000256" key="3">
    <source>
        <dbReference type="ARBA" id="ARBA00023052"/>
    </source>
</evidence>
<comment type="function">
    <text evidence="5">The pyruvate dehydrogenase complex catalyzes the overall conversion of pyruvate to acetyl-CoA and CO(2).</text>
</comment>
<dbReference type="EC" id="1.2.4.1" evidence="5"/>
<keyword evidence="4 5" id="KW-0670">Pyruvate</keyword>
<dbReference type="InterPro" id="IPR017597">
    <property type="entry name" value="Pyrv_DH_E1_asu_subgrp-y"/>
</dbReference>